<accession>M2YJX8</accession>
<feature type="region of interest" description="Disordered" evidence="1">
    <location>
        <begin position="44"/>
        <end position="143"/>
    </location>
</feature>
<feature type="compositionally biased region" description="Polar residues" evidence="1">
    <location>
        <begin position="94"/>
        <end position="109"/>
    </location>
</feature>
<dbReference type="OrthoDB" id="3647859at2759"/>
<feature type="region of interest" description="Disordered" evidence="1">
    <location>
        <begin position="192"/>
        <end position="254"/>
    </location>
</feature>
<protein>
    <submittedName>
        <fullName evidence="2">Uncharacterized protein</fullName>
    </submittedName>
</protein>
<dbReference type="eggNOG" id="ENOG502TA8A">
    <property type="taxonomic scope" value="Eukaryota"/>
</dbReference>
<feature type="region of interest" description="Disordered" evidence="1">
    <location>
        <begin position="657"/>
        <end position="847"/>
    </location>
</feature>
<reference evidence="3" key="1">
    <citation type="journal article" date="2012" name="PLoS Genet.">
        <title>The genomes of the fungal plant pathogens Cladosporium fulvum and Dothistroma septosporum reveal adaptation to different hosts and lifestyles but also signatures of common ancestry.</title>
        <authorList>
            <person name="de Wit P.J.G.M."/>
            <person name="van der Burgt A."/>
            <person name="Oekmen B."/>
            <person name="Stergiopoulos I."/>
            <person name="Abd-Elsalam K.A."/>
            <person name="Aerts A.L."/>
            <person name="Bahkali A.H."/>
            <person name="Beenen H.G."/>
            <person name="Chettri P."/>
            <person name="Cox M.P."/>
            <person name="Datema E."/>
            <person name="de Vries R.P."/>
            <person name="Dhillon B."/>
            <person name="Ganley A.R."/>
            <person name="Griffiths S.A."/>
            <person name="Guo Y."/>
            <person name="Hamelin R.C."/>
            <person name="Henrissat B."/>
            <person name="Kabir M.S."/>
            <person name="Jashni M.K."/>
            <person name="Kema G."/>
            <person name="Klaubauf S."/>
            <person name="Lapidus A."/>
            <person name="Levasseur A."/>
            <person name="Lindquist E."/>
            <person name="Mehrabi R."/>
            <person name="Ohm R.A."/>
            <person name="Owen T.J."/>
            <person name="Salamov A."/>
            <person name="Schwelm A."/>
            <person name="Schijlen E."/>
            <person name="Sun H."/>
            <person name="van den Burg H.A."/>
            <person name="van Ham R.C.H.J."/>
            <person name="Zhang S."/>
            <person name="Goodwin S.B."/>
            <person name="Grigoriev I.V."/>
            <person name="Collemare J."/>
            <person name="Bradshaw R.E."/>
        </authorList>
    </citation>
    <scope>NUCLEOTIDE SEQUENCE [LARGE SCALE GENOMIC DNA]</scope>
    <source>
        <strain evidence="3">NZE10 / CBS 128990</strain>
    </source>
</reference>
<feature type="region of interest" description="Disordered" evidence="1">
    <location>
        <begin position="1229"/>
        <end position="1263"/>
    </location>
</feature>
<name>M2YJX8_DOTSN</name>
<evidence type="ECO:0000313" key="2">
    <source>
        <dbReference type="EMBL" id="EME39200.1"/>
    </source>
</evidence>
<dbReference type="STRING" id="675120.M2YJX8"/>
<feature type="compositionally biased region" description="Polar residues" evidence="1">
    <location>
        <begin position="237"/>
        <end position="254"/>
    </location>
</feature>
<feature type="region of interest" description="Disordered" evidence="1">
    <location>
        <begin position="382"/>
        <end position="598"/>
    </location>
</feature>
<evidence type="ECO:0000313" key="3">
    <source>
        <dbReference type="Proteomes" id="UP000016933"/>
    </source>
</evidence>
<evidence type="ECO:0000256" key="1">
    <source>
        <dbReference type="SAM" id="MobiDB-lite"/>
    </source>
</evidence>
<dbReference type="OMA" id="KSGPRNQ"/>
<feature type="region of interest" description="Disordered" evidence="1">
    <location>
        <begin position="933"/>
        <end position="959"/>
    </location>
</feature>
<feature type="compositionally biased region" description="Basic and acidic residues" evidence="1">
    <location>
        <begin position="1239"/>
        <end position="1249"/>
    </location>
</feature>
<reference evidence="2 3" key="2">
    <citation type="journal article" date="2012" name="PLoS Pathog.">
        <title>Diverse lifestyles and strategies of plant pathogenesis encoded in the genomes of eighteen Dothideomycetes fungi.</title>
        <authorList>
            <person name="Ohm R.A."/>
            <person name="Feau N."/>
            <person name="Henrissat B."/>
            <person name="Schoch C.L."/>
            <person name="Horwitz B.A."/>
            <person name="Barry K.W."/>
            <person name="Condon B.J."/>
            <person name="Copeland A.C."/>
            <person name="Dhillon B."/>
            <person name="Glaser F."/>
            <person name="Hesse C.N."/>
            <person name="Kosti I."/>
            <person name="LaButti K."/>
            <person name="Lindquist E.A."/>
            <person name="Lucas S."/>
            <person name="Salamov A.A."/>
            <person name="Bradshaw R.E."/>
            <person name="Ciuffetti L."/>
            <person name="Hamelin R.C."/>
            <person name="Kema G.H.J."/>
            <person name="Lawrence C."/>
            <person name="Scott J.A."/>
            <person name="Spatafora J.W."/>
            <person name="Turgeon B.G."/>
            <person name="de Wit P.J.G.M."/>
            <person name="Zhong S."/>
            <person name="Goodwin S.B."/>
            <person name="Grigoriev I.V."/>
        </authorList>
    </citation>
    <scope>NUCLEOTIDE SEQUENCE [LARGE SCALE GENOMIC DNA]</scope>
    <source>
        <strain evidence="3">NZE10 / CBS 128990</strain>
    </source>
</reference>
<feature type="region of interest" description="Disordered" evidence="1">
    <location>
        <begin position="1126"/>
        <end position="1163"/>
    </location>
</feature>
<feature type="compositionally biased region" description="Polar residues" evidence="1">
    <location>
        <begin position="217"/>
        <end position="228"/>
    </location>
</feature>
<dbReference type="EMBL" id="KB446545">
    <property type="protein sequence ID" value="EME39200.1"/>
    <property type="molecule type" value="Genomic_DNA"/>
</dbReference>
<feature type="region of interest" description="Disordered" evidence="1">
    <location>
        <begin position="1415"/>
        <end position="1448"/>
    </location>
</feature>
<gene>
    <name evidence="2" type="ORF">DOTSEDRAFT_56663</name>
</gene>
<feature type="compositionally biased region" description="Polar residues" evidence="1">
    <location>
        <begin position="60"/>
        <end position="81"/>
    </location>
</feature>
<feature type="compositionally biased region" description="Polar residues" evidence="1">
    <location>
        <begin position="1140"/>
        <end position="1154"/>
    </location>
</feature>
<organism evidence="2 3">
    <name type="scientific">Dothistroma septosporum (strain NZE10 / CBS 128990)</name>
    <name type="common">Red band needle blight fungus</name>
    <name type="synonym">Mycosphaerella pini</name>
    <dbReference type="NCBI Taxonomy" id="675120"/>
    <lineage>
        <taxon>Eukaryota</taxon>
        <taxon>Fungi</taxon>
        <taxon>Dikarya</taxon>
        <taxon>Ascomycota</taxon>
        <taxon>Pezizomycotina</taxon>
        <taxon>Dothideomycetes</taxon>
        <taxon>Dothideomycetidae</taxon>
        <taxon>Mycosphaerellales</taxon>
        <taxon>Mycosphaerellaceae</taxon>
        <taxon>Dothistroma</taxon>
    </lineage>
</organism>
<sequence>MLRSGPHLHPRHVATLSSIYTLVMAPPINVVNSQAFVNASQNAVSSPAGPAVQRTPPPITQKSQTTKAISRNNSNESTQIVKESLEDIPEDNPPRQQSSASTQVRSRATQPLAVDDNDLYDAAPRASNRTQSPKQSKRASLAAQNQDIADKFATNVETQRAGATTVSTRVIGSGPSLSQLFADVVDVSADEATAKATTKSRLLTQTSKSDEIEPTGGTLTDSPASNPSRKNRHDSSTKSAPSRNLSGTSQTSVMASAAKSAAATLKQSKSQPAATGTNAKAKFEALKAARAGNNASTTLPATKVVLTNESISKVTPSQHAGAWDRAKVRETTGKPSVIPAEDLIHEKATRSGKLPTLRKSMPIAAASSSKKAVADADFRLEERTEKAVQDSVGNAVKSDKKGGLKTIAGQKLKAGPFVGDDDDIDISERGGPSRGLGIEDEYQSAHNAPQQRAPAGTRKRKADDHDGNNLDDNAGTATTMAVTRTRHGALPAAPMKTKRQKQAPSSSAPDEKEREQDPDEDSEYRPPKLPAKTLSKDTKKAKAASKNKAAPMRKTPRPTRVTRQQAAVSEKAKAAGNIPNAAEAHQATTSRTNKDAIAQDLRKHVVEQKQKQEEAFMTTVETPTMRIGLIPLAVDSKAEGKKPVDCAKHDGNGISVEARSDLRQESNLLGQTQEDAIVLSDNEDRSSSLTASPTPEKKTVTTKHAPAASKTPARARQSSLPRPEDDENRQLAQLQRTMRAHKPTFINFDKSGPRNQGVAAFKTPSARSVGKTPAAPPSPRPKRDLKGKVGPSSFATSGRSGKPRQRALSSNIASSVDDALSDLLKKQEQGQLPLHIPPDPDDGAATQRISQSNADANDGFMNIDDYDDVDDTLVQMNSSPNLAVDQMPVEGKVRPAPANGSAMKLNANFSIPRHERPLLKHTVDVPEPCRDLPASDQPAAPTCSPHKHPKPAPAMTQDSIMNAREDRVDLLEKRSYPGGYDHEPVTKRVKLGVRGGENADPPTTITKAHQVSPMQEVAASSTPQGKRVMVMTPPVVPAKLLRPSTKTVAPPAEDCTAEPARCVKGQPSWHISHGSQTVDVYGSPVPAKMVVHNPTTVLETFSHQTGVVSDQDAVERTLKRQRIKFAAKTQQPDNDLRYSVPQSHQREPLSSNTKPVPAAPQAASNVLPRLELSQLQSETLLGKRDALAEMLDPFASSNGTLTTRESEVSVQVQGGLAEQFDAKMKRLEEDSISEENESEEKFIHTEPQKWKKKAGQSPSPISHSIQDEAEMSDHDMERLRAIASLTHRCHEEDADKTLVNEDDDYSDDNNEDEFQDYVRDARPQDSKNRAGNFKSSDPASDDLMSWRKTLRPHQLNLFQELIRTSRRLTEYFVEQENTVLRNVEKAHRQKIYAIEQEEIARAKLYSAKKEELKRKKKDIKKDLKKAQRSLTERLEQRKKEKEERRVKRAKWEEENENLEALISKLS</sequence>
<feature type="compositionally biased region" description="Basic and acidic residues" evidence="1">
    <location>
        <begin position="1317"/>
        <end position="1328"/>
    </location>
</feature>
<feature type="compositionally biased region" description="Polar residues" evidence="1">
    <location>
        <begin position="195"/>
        <end position="207"/>
    </location>
</feature>
<proteinExistence type="predicted"/>
<dbReference type="Proteomes" id="UP000016933">
    <property type="component" value="Unassembled WGS sequence"/>
</dbReference>
<keyword evidence="3" id="KW-1185">Reference proteome</keyword>
<feature type="region of interest" description="Disordered" evidence="1">
    <location>
        <begin position="1317"/>
        <end position="1341"/>
    </location>
</feature>
<feature type="compositionally biased region" description="Polar residues" evidence="1">
    <location>
        <begin position="665"/>
        <end position="674"/>
    </location>
</feature>
<dbReference type="HOGENOM" id="CLU_250465_0_0_1"/>